<reference evidence="4 5" key="1">
    <citation type="submission" date="2020-01" db="EMBL/GenBank/DDBJ databases">
        <title>Genomes of bacteria type strains.</title>
        <authorList>
            <person name="Chen J."/>
            <person name="Zhu S."/>
            <person name="Yang J."/>
        </authorList>
    </citation>
    <scope>NUCLEOTIDE SEQUENCE [LARGE SCALE GENOMIC DNA]</scope>
    <source>
        <strain evidence="4 5">LMG 24078</strain>
    </source>
</reference>
<protein>
    <submittedName>
        <fullName evidence="4">Response regulator</fullName>
    </submittedName>
</protein>
<accession>A0A6N9TL16</accession>
<dbReference type="AlphaFoldDB" id="A0A6N9TL16"/>
<dbReference type="EMBL" id="JAAAWO010000004">
    <property type="protein sequence ID" value="NDW15368.1"/>
    <property type="molecule type" value="Genomic_DNA"/>
</dbReference>
<gene>
    <name evidence="4" type="ORF">GTQ48_07535</name>
</gene>
<feature type="modified residue" description="4-aspartylphosphate" evidence="1">
    <location>
        <position position="344"/>
    </location>
</feature>
<dbReference type="PROSITE" id="PS50110">
    <property type="entry name" value="RESPONSE_REGULATORY"/>
    <property type="match status" value="1"/>
</dbReference>
<evidence type="ECO:0000259" key="3">
    <source>
        <dbReference type="PROSITE" id="PS50110"/>
    </source>
</evidence>
<evidence type="ECO:0000256" key="2">
    <source>
        <dbReference type="SAM" id="MobiDB-lite"/>
    </source>
</evidence>
<feature type="compositionally biased region" description="Low complexity" evidence="2">
    <location>
        <begin position="246"/>
        <end position="262"/>
    </location>
</feature>
<dbReference type="Proteomes" id="UP000471381">
    <property type="component" value="Unassembled WGS sequence"/>
</dbReference>
<evidence type="ECO:0000313" key="5">
    <source>
        <dbReference type="Proteomes" id="UP000471381"/>
    </source>
</evidence>
<sequence length="415" mass="47216">MTQPSEAQIVLYITEPQSDEIVLEVIKKHFEDYVTCDSLRDLCKLLIDTKPKVLLLTGDSLEKSLFIYYRTLEALKSYHLCDHKFVSLIPRQFEREAYEAHAAGIIDDYMIARPVYELHRIILICEHLLSELGVHVQDKEMLAQQTYFSKIDHFDNKLKQALKQGLDYKSQLQSEFESSIIEIENALERAVTRVEMEQSVDLDIAKLQETLSKIKSDQIRPELIKLQERAISLLEKTLDLKTAELTSGTNAEEATTGASTETNSEEKDKGYVFNRLYNQDIDPEKVLKEKNSLPSILVVEDDIISLQLTKRLIDKYKMQCDAVTTGRQAFASLTAKKYDLVLMDVNLPDTNGIYIVGQAASQQSLNADTPIIMLSGDKHKSTVTKAMQKGAKGYIIKPLQKSSFDRLIEKYIPKA</sequence>
<feature type="domain" description="Response regulatory" evidence="3">
    <location>
        <begin position="295"/>
        <end position="412"/>
    </location>
</feature>
<dbReference type="SUPFAM" id="SSF52172">
    <property type="entry name" value="CheY-like"/>
    <property type="match status" value="1"/>
</dbReference>
<dbReference type="GO" id="GO:0000160">
    <property type="term" value="P:phosphorelay signal transduction system"/>
    <property type="evidence" value="ECO:0007669"/>
    <property type="project" value="InterPro"/>
</dbReference>
<evidence type="ECO:0000256" key="1">
    <source>
        <dbReference type="PROSITE-ProRule" id="PRU00169"/>
    </source>
</evidence>
<dbReference type="PANTHER" id="PTHR43228:SF1">
    <property type="entry name" value="TWO-COMPONENT RESPONSE REGULATOR ARR22"/>
    <property type="match status" value="1"/>
</dbReference>
<dbReference type="RefSeq" id="WP_163105998.1">
    <property type="nucleotide sequence ID" value="NZ_JAAAWO010000004.1"/>
</dbReference>
<name>A0A6N9TL16_9ALTE</name>
<evidence type="ECO:0000313" key="4">
    <source>
        <dbReference type="EMBL" id="NDW15368.1"/>
    </source>
</evidence>
<comment type="caution">
    <text evidence="4">The sequence shown here is derived from an EMBL/GenBank/DDBJ whole genome shotgun (WGS) entry which is preliminary data.</text>
</comment>
<dbReference type="CDD" id="cd17546">
    <property type="entry name" value="REC_hyHK_CKI1_RcsC-like"/>
    <property type="match status" value="1"/>
</dbReference>
<dbReference type="Gene3D" id="3.40.50.2300">
    <property type="match status" value="1"/>
</dbReference>
<dbReference type="Pfam" id="PF00072">
    <property type="entry name" value="Response_reg"/>
    <property type="match status" value="1"/>
</dbReference>
<keyword evidence="5" id="KW-1185">Reference proteome</keyword>
<keyword evidence="1" id="KW-0597">Phosphoprotein</keyword>
<dbReference type="PANTHER" id="PTHR43228">
    <property type="entry name" value="TWO-COMPONENT RESPONSE REGULATOR"/>
    <property type="match status" value="1"/>
</dbReference>
<dbReference type="SMART" id="SM00448">
    <property type="entry name" value="REC"/>
    <property type="match status" value="1"/>
</dbReference>
<dbReference type="InterPro" id="IPR052048">
    <property type="entry name" value="ST_Response_Regulator"/>
</dbReference>
<feature type="region of interest" description="Disordered" evidence="2">
    <location>
        <begin position="245"/>
        <end position="265"/>
    </location>
</feature>
<dbReference type="InterPro" id="IPR001789">
    <property type="entry name" value="Sig_transdc_resp-reg_receiver"/>
</dbReference>
<dbReference type="InterPro" id="IPR011006">
    <property type="entry name" value="CheY-like_superfamily"/>
</dbReference>
<organism evidence="4 5">
    <name type="scientific">Alteromonas genovensis</name>
    <dbReference type="NCBI Taxonomy" id="471225"/>
    <lineage>
        <taxon>Bacteria</taxon>
        <taxon>Pseudomonadati</taxon>
        <taxon>Pseudomonadota</taxon>
        <taxon>Gammaproteobacteria</taxon>
        <taxon>Alteromonadales</taxon>
        <taxon>Alteromonadaceae</taxon>
        <taxon>Alteromonas/Salinimonas group</taxon>
        <taxon>Alteromonas</taxon>
    </lineage>
</organism>
<proteinExistence type="predicted"/>